<dbReference type="AlphaFoldDB" id="A0ABC8YGN2"/>
<evidence type="ECO:0000259" key="2">
    <source>
        <dbReference type="Pfam" id="PF14303"/>
    </source>
</evidence>
<dbReference type="EMBL" id="OZ075126">
    <property type="protein sequence ID" value="CAL4941500.1"/>
    <property type="molecule type" value="Genomic_DNA"/>
</dbReference>
<feature type="region of interest" description="Disordered" evidence="1">
    <location>
        <begin position="1"/>
        <end position="69"/>
    </location>
</feature>
<protein>
    <recommendedName>
        <fullName evidence="2">No apical meristem-associated C-terminal domain-containing protein</fullName>
    </recommendedName>
</protein>
<dbReference type="Proteomes" id="UP001497457">
    <property type="component" value="Chromosome 16b"/>
</dbReference>
<feature type="region of interest" description="Disordered" evidence="1">
    <location>
        <begin position="484"/>
        <end position="509"/>
    </location>
</feature>
<accession>A0ABC8YGN2</accession>
<sequence>MAGSEPDHAAAAPGRDGPSRTMPLLAGAPRGISDDGRPPRPAAATTASKKRRSTFVAPTRPTAPRPGVVLPRQDFNAWVDPAAVRPRQVPDAALAPGTFLPRQLFQAPPPGPRLPAPLSHEAPNAGRKAQTPSFSEPGRLPSHQVQKTSMEAAASDTRRTASTTSMQDDGCYLSSSSTPFSDWTPTPTAENTLQYPVGSSESYVDLLTQDFEADLEVLTEAPFPDIGSSRGRGGNYTHNEDIQLCFSWMAITFDPRTGSDQSKDTYWNRIAQHFHENKNFDSGRNATSLEKRWNGIQRECIRFQECFEKIERIRPSGVPQTEYINLAQKSYDEKKGFPYIHCWMEVRHTEKFQTVYEAMKQAQGKLQSKPKESGKASASQQEAPEDERAPSKRPPGRKQSKQKHKMNAVDDEYTLQFATFIQMKAEEHQKREERWKAEKELEERKLLWDQEQKIMFCDMSNMDESQRAYVMAMRQHITAAKVASVKAPGGGSTSEQGSGGDAEEAESLM</sequence>
<evidence type="ECO:0000313" key="3">
    <source>
        <dbReference type="EMBL" id="CAL4941500.1"/>
    </source>
</evidence>
<gene>
    <name evidence="3" type="ORF">URODEC1_LOCUS33063</name>
</gene>
<feature type="compositionally biased region" description="Basic residues" evidence="1">
    <location>
        <begin position="394"/>
        <end position="406"/>
    </location>
</feature>
<dbReference type="InterPro" id="IPR029466">
    <property type="entry name" value="NAM-associated_C"/>
</dbReference>
<organism evidence="3 4">
    <name type="scientific">Urochloa decumbens</name>
    <dbReference type="NCBI Taxonomy" id="240449"/>
    <lineage>
        <taxon>Eukaryota</taxon>
        <taxon>Viridiplantae</taxon>
        <taxon>Streptophyta</taxon>
        <taxon>Embryophyta</taxon>
        <taxon>Tracheophyta</taxon>
        <taxon>Spermatophyta</taxon>
        <taxon>Magnoliopsida</taxon>
        <taxon>Liliopsida</taxon>
        <taxon>Poales</taxon>
        <taxon>Poaceae</taxon>
        <taxon>PACMAD clade</taxon>
        <taxon>Panicoideae</taxon>
        <taxon>Panicodae</taxon>
        <taxon>Paniceae</taxon>
        <taxon>Melinidinae</taxon>
        <taxon>Urochloa</taxon>
    </lineage>
</organism>
<keyword evidence="4" id="KW-1185">Reference proteome</keyword>
<feature type="domain" description="No apical meristem-associated C-terminal" evidence="2">
    <location>
        <begin position="335"/>
        <end position="477"/>
    </location>
</feature>
<feature type="region of interest" description="Disordered" evidence="1">
    <location>
        <begin position="363"/>
        <end position="408"/>
    </location>
</feature>
<dbReference type="PANTHER" id="PTHR45125:SF28">
    <property type="entry name" value="OS02G0603500 PROTEIN"/>
    <property type="match status" value="1"/>
</dbReference>
<dbReference type="Pfam" id="PF14303">
    <property type="entry name" value="NAM-associated"/>
    <property type="match status" value="1"/>
</dbReference>
<feature type="compositionally biased region" description="Low complexity" evidence="1">
    <location>
        <begin position="152"/>
        <end position="165"/>
    </location>
</feature>
<reference evidence="3" key="1">
    <citation type="submission" date="2024-10" db="EMBL/GenBank/DDBJ databases">
        <authorList>
            <person name="Ryan C."/>
        </authorList>
    </citation>
    <scope>NUCLEOTIDE SEQUENCE [LARGE SCALE GENOMIC DNA]</scope>
</reference>
<feature type="region of interest" description="Disordered" evidence="1">
    <location>
        <begin position="104"/>
        <end position="171"/>
    </location>
</feature>
<evidence type="ECO:0000313" key="4">
    <source>
        <dbReference type="Proteomes" id="UP001497457"/>
    </source>
</evidence>
<feature type="compositionally biased region" description="Gly residues" evidence="1">
    <location>
        <begin position="488"/>
        <end position="500"/>
    </location>
</feature>
<evidence type="ECO:0000256" key="1">
    <source>
        <dbReference type="SAM" id="MobiDB-lite"/>
    </source>
</evidence>
<name>A0ABC8YGN2_9POAL</name>
<dbReference type="PANTHER" id="PTHR45125">
    <property type="entry name" value="F21J9.4-RELATED"/>
    <property type="match status" value="1"/>
</dbReference>
<proteinExistence type="predicted"/>